<feature type="transmembrane region" description="Helical" evidence="7">
    <location>
        <begin position="422"/>
        <end position="445"/>
    </location>
</feature>
<feature type="transmembrane region" description="Helical" evidence="7">
    <location>
        <begin position="541"/>
        <end position="558"/>
    </location>
</feature>
<dbReference type="InterPro" id="IPR029485">
    <property type="entry name" value="CAT_C"/>
</dbReference>
<dbReference type="EMBL" id="CP031036">
    <property type="protein sequence ID" value="QDZ20092.1"/>
    <property type="molecule type" value="Genomic_DNA"/>
</dbReference>
<gene>
    <name evidence="10" type="ORF">A3770_03p26100</name>
    <name evidence="9" type="ORF">CPRI1469_LOCUS5247</name>
</gene>
<evidence type="ECO:0000313" key="9">
    <source>
        <dbReference type="EMBL" id="CAD9716391.1"/>
    </source>
</evidence>
<dbReference type="Gene3D" id="1.20.1740.10">
    <property type="entry name" value="Amino acid/polyamine transporter I"/>
    <property type="match status" value="1"/>
</dbReference>
<reference evidence="9" key="2">
    <citation type="submission" date="2021-01" db="EMBL/GenBank/DDBJ databases">
        <authorList>
            <person name="Corre E."/>
            <person name="Pelletier E."/>
            <person name="Niang G."/>
            <person name="Scheremetjew M."/>
            <person name="Finn R."/>
            <person name="Kale V."/>
            <person name="Holt S."/>
            <person name="Cochrane G."/>
            <person name="Meng A."/>
            <person name="Brown T."/>
            <person name="Cohen L."/>
        </authorList>
    </citation>
    <scope>NUCLEOTIDE SEQUENCE</scope>
    <source>
        <strain evidence="9">CCMP1205</strain>
    </source>
</reference>
<feature type="transmembrane region" description="Helical" evidence="7">
    <location>
        <begin position="564"/>
        <end position="584"/>
    </location>
</feature>
<keyword evidence="4 7" id="KW-0812">Transmembrane</keyword>
<accession>A0A5B8ML45</accession>
<reference evidence="10 11" key="1">
    <citation type="submission" date="2018-07" db="EMBL/GenBank/DDBJ databases">
        <title>The complete nuclear genome of the prasinophyte Chloropicon primus (CCMP1205).</title>
        <authorList>
            <person name="Pombert J.-F."/>
            <person name="Otis C."/>
            <person name="Turmel M."/>
            <person name="Lemieux C."/>
        </authorList>
    </citation>
    <scope>NUCLEOTIDE SEQUENCE [LARGE SCALE GENOMIC DNA]</scope>
    <source>
        <strain evidence="10 11">CCMP1205</strain>
    </source>
</reference>
<feature type="transmembrane region" description="Helical" evidence="7">
    <location>
        <begin position="107"/>
        <end position="126"/>
    </location>
</feature>
<dbReference type="EMBL" id="HBHL01008017">
    <property type="protein sequence ID" value="CAD9716391.1"/>
    <property type="molecule type" value="Transcribed_RNA"/>
</dbReference>
<comment type="similarity">
    <text evidence="2">Belongs to the amino acid-polyamine-organocation (APC) superfamily. Cationic amino acid transporter (CAT) (TC 2.A.3.3) family.</text>
</comment>
<comment type="subcellular location">
    <subcellularLocation>
        <location evidence="1">Membrane</location>
        <topology evidence="1">Multi-pass membrane protein</topology>
    </subcellularLocation>
</comment>
<evidence type="ECO:0000313" key="10">
    <source>
        <dbReference type="EMBL" id="QDZ20092.1"/>
    </source>
</evidence>
<feature type="transmembrane region" description="Helical" evidence="7">
    <location>
        <begin position="303"/>
        <end position="329"/>
    </location>
</feature>
<evidence type="ECO:0000256" key="1">
    <source>
        <dbReference type="ARBA" id="ARBA00004141"/>
    </source>
</evidence>
<evidence type="ECO:0000313" key="11">
    <source>
        <dbReference type="Proteomes" id="UP000316726"/>
    </source>
</evidence>
<evidence type="ECO:0000259" key="8">
    <source>
        <dbReference type="Pfam" id="PF13906"/>
    </source>
</evidence>
<organism evidence="10 11">
    <name type="scientific">Chloropicon primus</name>
    <dbReference type="NCBI Taxonomy" id="1764295"/>
    <lineage>
        <taxon>Eukaryota</taxon>
        <taxon>Viridiplantae</taxon>
        <taxon>Chlorophyta</taxon>
        <taxon>Chloropicophyceae</taxon>
        <taxon>Chloropicales</taxon>
        <taxon>Chloropicaceae</taxon>
        <taxon>Chloropicon</taxon>
    </lineage>
</organism>
<feature type="domain" description="Cationic amino acid transporter C-terminal" evidence="8">
    <location>
        <begin position="537"/>
        <end position="587"/>
    </location>
</feature>
<feature type="transmembrane region" description="Helical" evidence="7">
    <location>
        <begin position="399"/>
        <end position="416"/>
    </location>
</feature>
<dbReference type="InterPro" id="IPR002293">
    <property type="entry name" value="AA/rel_permease1"/>
</dbReference>
<dbReference type="PANTHER" id="PTHR43243:SF4">
    <property type="entry name" value="CATIONIC AMINO ACID TRANSPORTER 4"/>
    <property type="match status" value="1"/>
</dbReference>
<keyword evidence="5 7" id="KW-1133">Transmembrane helix</keyword>
<evidence type="ECO:0000256" key="3">
    <source>
        <dbReference type="ARBA" id="ARBA00022448"/>
    </source>
</evidence>
<evidence type="ECO:0000256" key="2">
    <source>
        <dbReference type="ARBA" id="ARBA00008572"/>
    </source>
</evidence>
<name>A0A5B8ML45_9CHLO</name>
<dbReference type="GO" id="GO:0005886">
    <property type="term" value="C:plasma membrane"/>
    <property type="evidence" value="ECO:0007669"/>
    <property type="project" value="TreeGrafter"/>
</dbReference>
<keyword evidence="6 7" id="KW-0472">Membrane</keyword>
<feature type="transmembrane region" description="Helical" evidence="7">
    <location>
        <begin position="271"/>
        <end position="291"/>
    </location>
</feature>
<dbReference type="STRING" id="1764295.A0A5B8ML45"/>
<feature type="transmembrane region" description="Helical" evidence="7">
    <location>
        <begin position="349"/>
        <end position="372"/>
    </location>
</feature>
<feature type="transmembrane region" description="Helical" evidence="7">
    <location>
        <begin position="466"/>
        <end position="486"/>
    </location>
</feature>
<evidence type="ECO:0000256" key="4">
    <source>
        <dbReference type="ARBA" id="ARBA00022692"/>
    </source>
</evidence>
<dbReference type="PANTHER" id="PTHR43243">
    <property type="entry name" value="INNER MEMBRANE TRANSPORTER YGJI-RELATED"/>
    <property type="match status" value="1"/>
</dbReference>
<dbReference type="AlphaFoldDB" id="A0A5B8ML45"/>
<dbReference type="GO" id="GO:0015171">
    <property type="term" value="F:amino acid transmembrane transporter activity"/>
    <property type="evidence" value="ECO:0007669"/>
    <property type="project" value="TreeGrafter"/>
</dbReference>
<feature type="transmembrane region" description="Helical" evidence="7">
    <location>
        <begin position="78"/>
        <end position="95"/>
    </location>
</feature>
<dbReference type="Proteomes" id="UP000316726">
    <property type="component" value="Chromosome 3"/>
</dbReference>
<feature type="transmembrane region" description="Helical" evidence="7">
    <location>
        <begin position="492"/>
        <end position="511"/>
    </location>
</feature>
<dbReference type="OrthoDB" id="3900342at2759"/>
<evidence type="ECO:0000256" key="6">
    <source>
        <dbReference type="ARBA" id="ARBA00023136"/>
    </source>
</evidence>
<keyword evidence="3" id="KW-0813">Transport</keyword>
<feature type="transmembrane region" description="Helical" evidence="7">
    <location>
        <begin position="206"/>
        <end position="226"/>
    </location>
</feature>
<dbReference type="Pfam" id="PF13906">
    <property type="entry name" value="AA_permease_C"/>
    <property type="match status" value="1"/>
</dbReference>
<feature type="transmembrane region" description="Helical" evidence="7">
    <location>
        <begin position="233"/>
        <end position="251"/>
    </location>
</feature>
<feature type="transmembrane region" description="Helical" evidence="7">
    <location>
        <begin position="138"/>
        <end position="158"/>
    </location>
</feature>
<sequence length="598" mass="64277">MATYLQGGEENSLLRSPILGSSSRSGDEVDEVGVMMGGSAFRRGLKKLTRRKRVVDIIAERASDGEDGLKRTLTVLELIAYGIGATVGAGLFVVTGEAAKSLAGPSVSISFLVAAFSGLLSAFCYAEFATRIPVAGGAYAYSYVCFGEAVAWLVGWNLTLEYGMSASVVARGFADYFVSFLKSCSLTPPEWTYNIPLNIPMLSHKGSLMASGICLLCTGALLLGAAESARLNLIITCLNMSLIVFIIVAGISEVDRQNYEPFFPRGSDGVMSGAGFVFFSYVGFDCICVLSEELKDPKKALPIAIVGTLGMVATLYVSVSLVLTGMVNYKDIDLSAPLAAAFNQLNMPWAATIVAFGTTTILSSTTLCSLFGQPRVFFAMAKDGLVPPKLAELNPRTKVPAFSTYLSGIVSALLAFCLDIDSLAGMISAGTMLSFTFVSLGILVIRYEDSPDRKKSAAWRILPKPSILLTVFCVMTFAMALVMNHVDNIPPLLISVMLVLALTPIAVLAALPQNEVKDDKAVVEEAGPNSVFTGKNFACPWVPWIPALAVMINVHLILSLEVRTLLQVVVWALIGYFFYFMYGIHNSKLNNSFRYRSL</sequence>
<dbReference type="Pfam" id="PF13520">
    <property type="entry name" value="AA_permease_2"/>
    <property type="match status" value="1"/>
</dbReference>
<proteinExistence type="inferred from homology"/>
<evidence type="ECO:0000256" key="5">
    <source>
        <dbReference type="ARBA" id="ARBA00022989"/>
    </source>
</evidence>
<protein>
    <submittedName>
        <fullName evidence="10">Amino acid permease</fullName>
    </submittedName>
</protein>
<evidence type="ECO:0000256" key="7">
    <source>
        <dbReference type="SAM" id="Phobius"/>
    </source>
</evidence>
<keyword evidence="11" id="KW-1185">Reference proteome</keyword>